<dbReference type="RefSeq" id="WP_113645404.1">
    <property type="nucleotide sequence ID" value="NZ_QMHN01000001.1"/>
</dbReference>
<reference evidence="2 3" key="1">
    <citation type="submission" date="2018-06" db="EMBL/GenBank/DDBJ databases">
        <title>Pedobacter endophyticus sp. nov., an endophytic bacterium isolated from a leaf of Triticum aestivum.</title>
        <authorList>
            <person name="Zhang L."/>
        </authorList>
    </citation>
    <scope>NUCLEOTIDE SEQUENCE [LARGE SCALE GENOMIC DNA]</scope>
    <source>
        <strain evidence="2 3">CM134L-2</strain>
    </source>
</reference>
<dbReference type="SUPFAM" id="SSF101874">
    <property type="entry name" value="YceI-like"/>
    <property type="match status" value="1"/>
</dbReference>
<dbReference type="Gene3D" id="2.40.128.110">
    <property type="entry name" value="Lipid/polyisoprenoid-binding, YceI-like"/>
    <property type="match status" value="1"/>
</dbReference>
<proteinExistence type="predicted"/>
<feature type="domain" description="Lipid/polyisoprenoid-binding YceI-like" evidence="1">
    <location>
        <begin position="44"/>
        <end position="210"/>
    </location>
</feature>
<dbReference type="Pfam" id="PF04264">
    <property type="entry name" value="YceI"/>
    <property type="match status" value="1"/>
</dbReference>
<sequence length="213" mass="23905">MNRLLVLLLPAMLMYACVRQHQTKAPAVIINPTASKPATINTDTVSIDLLKSNIKWTATEMRGLKKRTGKMSLSKGYLFIAQQILVGGNFIVDMETIDVTDIPAHEVVARKNLIAHLKDVDFFDTETYPVATLVLTNVEKVDHNGLKISGDLTIKDVTKNITFFAQQKDNQIISKFTFNRLDWKVAYTGSWANKTLVDRDIELAIELVFNTPP</sequence>
<accession>A0A3S3PCW3</accession>
<dbReference type="AlphaFoldDB" id="A0A3S3PCW3"/>
<protein>
    <submittedName>
        <fullName evidence="2">YceI family protein</fullName>
    </submittedName>
</protein>
<dbReference type="SMART" id="SM00867">
    <property type="entry name" value="YceI"/>
    <property type="match status" value="1"/>
</dbReference>
<gene>
    <name evidence="2" type="ORF">DPV69_00830</name>
</gene>
<dbReference type="InterPro" id="IPR007372">
    <property type="entry name" value="Lipid/polyisoprenoid-bd_YceI"/>
</dbReference>
<dbReference type="OrthoDB" id="951410at2"/>
<evidence type="ECO:0000313" key="3">
    <source>
        <dbReference type="Proteomes" id="UP000284120"/>
    </source>
</evidence>
<dbReference type="InterPro" id="IPR036761">
    <property type="entry name" value="TTHA0802/YceI-like_sf"/>
</dbReference>
<name>A0A3S3PCW3_9SPHI</name>
<dbReference type="PANTHER" id="PTHR34406">
    <property type="entry name" value="PROTEIN YCEI"/>
    <property type="match status" value="1"/>
</dbReference>
<evidence type="ECO:0000313" key="2">
    <source>
        <dbReference type="EMBL" id="RWU09922.1"/>
    </source>
</evidence>
<evidence type="ECO:0000259" key="1">
    <source>
        <dbReference type="SMART" id="SM00867"/>
    </source>
</evidence>
<keyword evidence="3" id="KW-1185">Reference proteome</keyword>
<dbReference type="PANTHER" id="PTHR34406:SF1">
    <property type="entry name" value="PROTEIN YCEI"/>
    <property type="match status" value="1"/>
</dbReference>
<dbReference type="EMBL" id="SAYW01000001">
    <property type="protein sequence ID" value="RWU09922.1"/>
    <property type="molecule type" value="Genomic_DNA"/>
</dbReference>
<comment type="caution">
    <text evidence="2">The sequence shown here is derived from an EMBL/GenBank/DDBJ whole genome shotgun (WGS) entry which is preliminary data.</text>
</comment>
<organism evidence="2 3">
    <name type="scientific">Pedobacter chitinilyticus</name>
    <dbReference type="NCBI Taxonomy" id="2233776"/>
    <lineage>
        <taxon>Bacteria</taxon>
        <taxon>Pseudomonadati</taxon>
        <taxon>Bacteroidota</taxon>
        <taxon>Sphingobacteriia</taxon>
        <taxon>Sphingobacteriales</taxon>
        <taxon>Sphingobacteriaceae</taxon>
        <taxon>Pedobacter</taxon>
    </lineage>
</organism>
<dbReference type="PROSITE" id="PS51257">
    <property type="entry name" value="PROKAR_LIPOPROTEIN"/>
    <property type="match status" value="1"/>
</dbReference>
<dbReference type="Proteomes" id="UP000284120">
    <property type="component" value="Unassembled WGS sequence"/>
</dbReference>